<sequence>MTTSQADSFNPEVITNDFLKRKRKHTDPMADQVIAQIIASGYEEKVNDVFLKLVKNDSYHPDMFKDLPKEVYQLVTQYFERTSTLPSWIDNKKIKMGEKVFSLFGPEIFMLLNVLSLPMCYTCSKGAKVLYKTGRLLDRGGDTDPMTRRLMETAQMVVNAMSPGGLSSGGSGVITLQKVRLIHASIRYYLKHERFNPNGWDVDVLGEPINQEDLAGTLMSFSPIILNGLKNLNIELTRDQKEAYLHCWRVIGYMMGVDMAFLPETEEDNWELAVKILKHQSAQSPEGEELTRSCITFIDTIMPGTIFNGVSEYMIWYFFKDMSAATGIDLSSTIGVKEIKGTKEKLIMAISKFLSREISRLEDHSKIIQAISGYFNKHLLHGYLKHYNGGKNIHFFIPPSLCKDWNIVDEWQNKFLLTPDFFGNRLAWQHKKDGV</sequence>
<dbReference type="Pfam" id="PF09995">
    <property type="entry name" value="MPAB_Lcp_cat"/>
    <property type="match status" value="1"/>
</dbReference>
<dbReference type="InterPro" id="IPR037473">
    <property type="entry name" value="Lcp-like"/>
</dbReference>
<evidence type="ECO:0000313" key="2">
    <source>
        <dbReference type="EMBL" id="QCK16167.1"/>
    </source>
</evidence>
<dbReference type="Proteomes" id="UP000298616">
    <property type="component" value="Chromosome"/>
</dbReference>
<dbReference type="PANTHER" id="PTHR37539">
    <property type="entry name" value="SECRETED PROTEIN-RELATED"/>
    <property type="match status" value="1"/>
</dbReference>
<accession>A0A4D7JNC6</accession>
<feature type="domain" description="ER-bound oxygenase mpaB/mpaB'/Rubber oxygenase catalytic" evidence="1">
    <location>
        <begin position="144"/>
        <end position="292"/>
    </location>
</feature>
<protein>
    <recommendedName>
        <fullName evidence="1">ER-bound oxygenase mpaB/mpaB'/Rubber oxygenase catalytic domain-containing protein</fullName>
    </recommendedName>
</protein>
<dbReference type="AlphaFoldDB" id="A0A4D7JNC6"/>
<proteinExistence type="predicted"/>
<gene>
    <name evidence="2" type="ORF">DCC35_16165</name>
</gene>
<name>A0A4D7JNC6_9BACT</name>
<dbReference type="GO" id="GO:0016491">
    <property type="term" value="F:oxidoreductase activity"/>
    <property type="evidence" value="ECO:0007669"/>
    <property type="project" value="InterPro"/>
</dbReference>
<evidence type="ECO:0000313" key="3">
    <source>
        <dbReference type="Proteomes" id="UP000298616"/>
    </source>
</evidence>
<dbReference type="PANTHER" id="PTHR37539:SF1">
    <property type="entry name" value="ER-BOUND OXYGENASE MPAB_MPAB'_RUBBER OXYGENASE CATALYTIC DOMAIN-CONTAINING PROTEIN"/>
    <property type="match status" value="1"/>
</dbReference>
<evidence type="ECO:0000259" key="1">
    <source>
        <dbReference type="Pfam" id="PF09995"/>
    </source>
</evidence>
<dbReference type="OrthoDB" id="6072815at2"/>
<keyword evidence="3" id="KW-1185">Reference proteome</keyword>
<organism evidence="2 3">
    <name type="scientific">Mangrovivirga cuniculi</name>
    <dbReference type="NCBI Taxonomy" id="2715131"/>
    <lineage>
        <taxon>Bacteria</taxon>
        <taxon>Pseudomonadati</taxon>
        <taxon>Bacteroidota</taxon>
        <taxon>Cytophagia</taxon>
        <taxon>Cytophagales</taxon>
        <taxon>Mangrovivirgaceae</taxon>
        <taxon>Mangrovivirga</taxon>
    </lineage>
</organism>
<dbReference type="EMBL" id="CP028923">
    <property type="protein sequence ID" value="QCK16167.1"/>
    <property type="molecule type" value="Genomic_DNA"/>
</dbReference>
<dbReference type="RefSeq" id="WP_137091762.1">
    <property type="nucleotide sequence ID" value="NZ_CP028923.1"/>
</dbReference>
<dbReference type="InterPro" id="IPR018713">
    <property type="entry name" value="MPAB/Lcp_cat_dom"/>
</dbReference>
<reference evidence="2 3" key="1">
    <citation type="submission" date="2018-04" db="EMBL/GenBank/DDBJ databases">
        <title>Complete genome uncultured novel isolate.</title>
        <authorList>
            <person name="Merlino G."/>
        </authorList>
    </citation>
    <scope>NUCLEOTIDE SEQUENCE [LARGE SCALE GENOMIC DNA]</scope>
    <source>
        <strain evidence="3">R1DC9</strain>
    </source>
</reference>
<dbReference type="KEGG" id="fpf:DCC35_16165"/>